<dbReference type="SMART" id="SM00306">
    <property type="entry name" value="HintN"/>
    <property type="match status" value="1"/>
</dbReference>
<proteinExistence type="predicted"/>
<reference evidence="4" key="1">
    <citation type="submission" date="2020-06" db="EMBL/GenBank/DDBJ databases">
        <authorList>
            <consortium name="Plant Systems Biology data submission"/>
        </authorList>
    </citation>
    <scope>NUCLEOTIDE SEQUENCE</scope>
    <source>
        <strain evidence="4">D6</strain>
    </source>
</reference>
<feature type="compositionally biased region" description="Basic and acidic residues" evidence="1">
    <location>
        <begin position="31"/>
        <end position="43"/>
    </location>
</feature>
<protein>
    <recommendedName>
        <fullName evidence="3">Hint domain-containing protein</fullName>
    </recommendedName>
</protein>
<dbReference type="InterPro" id="IPR006141">
    <property type="entry name" value="Intein_N"/>
</dbReference>
<dbReference type="AlphaFoldDB" id="A0A9N8EIS6"/>
<dbReference type="GO" id="GO:0016540">
    <property type="term" value="P:protein autoprocessing"/>
    <property type="evidence" value="ECO:0007669"/>
    <property type="project" value="InterPro"/>
</dbReference>
<dbReference type="InterPro" id="IPR003587">
    <property type="entry name" value="Hint_dom_N"/>
</dbReference>
<name>A0A9N8EIS6_9STRA</name>
<dbReference type="Pfam" id="PF01079">
    <property type="entry name" value="Hint"/>
    <property type="match status" value="1"/>
</dbReference>
<accession>A0A9N8EIS6</accession>
<dbReference type="EMBL" id="CAICTM010001265">
    <property type="protein sequence ID" value="CAB9522096.1"/>
    <property type="molecule type" value="Genomic_DNA"/>
</dbReference>
<feature type="domain" description="Hint" evidence="3">
    <location>
        <begin position="56"/>
        <end position="151"/>
    </location>
</feature>
<evidence type="ECO:0000256" key="2">
    <source>
        <dbReference type="SAM" id="SignalP"/>
    </source>
</evidence>
<keyword evidence="5" id="KW-1185">Reference proteome</keyword>
<keyword evidence="2" id="KW-0732">Signal</keyword>
<dbReference type="PANTHER" id="PTHR11889">
    <property type="entry name" value="HEDGEHOG"/>
    <property type="match status" value="1"/>
</dbReference>
<feature type="signal peptide" evidence="2">
    <location>
        <begin position="1"/>
        <end position="17"/>
    </location>
</feature>
<dbReference type="PROSITE" id="PS50817">
    <property type="entry name" value="INTEIN_N_TER"/>
    <property type="match status" value="1"/>
</dbReference>
<dbReference type="InterPro" id="IPR050387">
    <property type="entry name" value="Hedgehog_Signaling"/>
</dbReference>
<comment type="caution">
    <text evidence="4">The sequence shown here is derived from an EMBL/GenBank/DDBJ whole genome shotgun (WGS) entry which is preliminary data.</text>
</comment>
<dbReference type="OrthoDB" id="59517at2759"/>
<dbReference type="InterPro" id="IPR036844">
    <property type="entry name" value="Hint_dom_sf"/>
</dbReference>
<dbReference type="CDD" id="cd00081">
    <property type="entry name" value="Hint"/>
    <property type="match status" value="1"/>
</dbReference>
<dbReference type="SUPFAM" id="SSF51294">
    <property type="entry name" value="Hedgehog/intein (Hint) domain"/>
    <property type="match status" value="1"/>
</dbReference>
<dbReference type="PANTHER" id="PTHR11889:SF31">
    <property type="entry name" value="PROTEIN HEDGEHOG"/>
    <property type="match status" value="1"/>
</dbReference>
<evidence type="ECO:0000256" key="1">
    <source>
        <dbReference type="SAM" id="MobiDB-lite"/>
    </source>
</evidence>
<evidence type="ECO:0000313" key="4">
    <source>
        <dbReference type="EMBL" id="CAB9522096.1"/>
    </source>
</evidence>
<evidence type="ECO:0000259" key="3">
    <source>
        <dbReference type="SMART" id="SM00306"/>
    </source>
</evidence>
<gene>
    <name evidence="4" type="ORF">SEMRO_1267_G257661.1</name>
</gene>
<organism evidence="4 5">
    <name type="scientific">Seminavis robusta</name>
    <dbReference type="NCBI Taxonomy" id="568900"/>
    <lineage>
        <taxon>Eukaryota</taxon>
        <taxon>Sar</taxon>
        <taxon>Stramenopiles</taxon>
        <taxon>Ochrophyta</taxon>
        <taxon>Bacillariophyta</taxon>
        <taxon>Bacillariophyceae</taxon>
        <taxon>Bacillariophycidae</taxon>
        <taxon>Naviculales</taxon>
        <taxon>Naviculaceae</taxon>
        <taxon>Seminavis</taxon>
    </lineage>
</organism>
<dbReference type="Gene3D" id="2.170.16.10">
    <property type="entry name" value="Hedgehog/Intein (Hint) domain"/>
    <property type="match status" value="1"/>
</dbReference>
<dbReference type="GO" id="GO:0016539">
    <property type="term" value="P:intein-mediated protein splicing"/>
    <property type="evidence" value="ECO:0007669"/>
    <property type="project" value="InterPro"/>
</dbReference>
<dbReference type="InterPro" id="IPR001767">
    <property type="entry name" value="Hedgehog_Hint"/>
</dbReference>
<dbReference type="Proteomes" id="UP001153069">
    <property type="component" value="Unassembled WGS sequence"/>
</dbReference>
<sequence>MKICYLLASAMPLLASAATPEPRGLKGVARHGNEEERQLQDAEPRQDIDLGEIFGFGCFSQVSTVQVENKGPVAMKDLQVGDKILTASNEYQPVYSFGHWDPTTEARFLQFHTKEGTVLEMTPEHLVFEADNNDPVRADSLQVGDVLRGNNPQSSHTIAKIDSIQREGLYAPFTEEGTLVVDGIVASSYISLQHGHNDVKLQNGASLGISQHDYVHMGIAPLRLLCLGVSGRYCSTDYYTSEGMPFYAAFSVWVNLWVNEQSSMVQMMAFGVISLLTGACLAAETMFGASRAPLALCAMATAMLHVLVHRRRSQKNA</sequence>
<feature type="chain" id="PRO_5040389895" description="Hint domain-containing protein" evidence="2">
    <location>
        <begin position="18"/>
        <end position="317"/>
    </location>
</feature>
<evidence type="ECO:0000313" key="5">
    <source>
        <dbReference type="Proteomes" id="UP001153069"/>
    </source>
</evidence>
<feature type="region of interest" description="Disordered" evidence="1">
    <location>
        <begin position="22"/>
        <end position="43"/>
    </location>
</feature>